<dbReference type="OrthoDB" id="1113101at2759"/>
<keyword evidence="3" id="KW-0863">Zinc-finger</keyword>
<dbReference type="InterPro" id="IPR001965">
    <property type="entry name" value="Znf_PHD"/>
</dbReference>
<evidence type="ECO:0000313" key="6">
    <source>
        <dbReference type="EMBL" id="KAG2272624.1"/>
    </source>
</evidence>
<sequence>MDSHNHSSPPTTFLCPRLRYKKQMDPETYFTEKQSDPSLEESHRLSPIDSDYGSDSYYEELWLPCYVCNRKLKHRPTDFWCAKCTQPYHKECVESPPEIKVPYHPKHTLQLIFPSPKSTLQVGSSHHYNKCHFCGENTHKGFYYSCSICDFDLHPVCAISLNIISINYPKRHDHTLTYFPRINSLTCDVCALGNDKRFIYVCYQCDFLVHSTCVYLPTTIRISRHDHRLSFTLLPHPNKSWSCGVCRHKVDKNYGHYSCVKDCDYVVHSNCATRKDLWDGEEREGEPDTEEENVKAFKDIGDGVIEHVSHPKHNMRLDKKENGKVEDGKMCQACILPIYEGNIYKCMRCDFILHETCAHLPRKKWHSLHAHPLDLQVDQKREFECVACRNHCCGFAYTCYEPFCSFSLDVRCTLVTEPFTHELHPHPLFLTSEEGISRTCSMCGKQNKHLNCIECSFVFCFRCATLPYKVKYKYDEHYLTLSYEEDKGGYNWCDICEKETYPHVGFYTCNSLCSTTVHIECLLGVDPFMNCSQSIEIDRIGFLIIPNDGLTRRICTWCGKHCPYRIAYKFNIRRSRVIFCSIECIFKAIPEPK</sequence>
<evidence type="ECO:0000256" key="4">
    <source>
        <dbReference type="ARBA" id="ARBA00022833"/>
    </source>
</evidence>
<reference evidence="6 7" key="1">
    <citation type="submission" date="2020-02" db="EMBL/GenBank/DDBJ databases">
        <authorList>
            <person name="Ma Q."/>
            <person name="Huang Y."/>
            <person name="Song X."/>
            <person name="Pei D."/>
        </authorList>
    </citation>
    <scope>NUCLEOTIDE SEQUENCE [LARGE SCALE GENOMIC DNA]</scope>
    <source>
        <strain evidence="6">Sxm20200214</strain>
        <tissue evidence="6">Leaf</tissue>
    </source>
</reference>
<dbReference type="Pfam" id="PF22926">
    <property type="entry name" value="C1-like_CT"/>
    <property type="match status" value="1"/>
</dbReference>
<gene>
    <name evidence="6" type="ORF">Bca52824_067179</name>
</gene>
<dbReference type="InterPro" id="IPR053192">
    <property type="entry name" value="Vacuole_Formation_Reg"/>
</dbReference>
<evidence type="ECO:0000256" key="1">
    <source>
        <dbReference type="ARBA" id="ARBA00022723"/>
    </source>
</evidence>
<dbReference type="InterPro" id="IPR046349">
    <property type="entry name" value="C1-like_sf"/>
</dbReference>
<dbReference type="InterPro" id="IPR004146">
    <property type="entry name" value="DC1"/>
</dbReference>
<evidence type="ECO:0000256" key="2">
    <source>
        <dbReference type="ARBA" id="ARBA00022737"/>
    </source>
</evidence>
<dbReference type="SUPFAM" id="SSF57889">
    <property type="entry name" value="Cysteine-rich domain"/>
    <property type="match status" value="5"/>
</dbReference>
<name>A0A8X7UBM4_BRACI</name>
<feature type="domain" description="Zinc finger PHD-type" evidence="5">
    <location>
        <begin position="330"/>
        <end position="389"/>
    </location>
</feature>
<dbReference type="Proteomes" id="UP000886595">
    <property type="component" value="Unassembled WGS sequence"/>
</dbReference>
<feature type="domain" description="Zinc finger PHD-type" evidence="5">
    <location>
        <begin position="64"/>
        <end position="150"/>
    </location>
</feature>
<comment type="caution">
    <text evidence="6">The sequence shown here is derived from an EMBL/GenBank/DDBJ whole genome shotgun (WGS) entry which is preliminary data.</text>
</comment>
<dbReference type="InterPro" id="IPR054483">
    <property type="entry name" value="DC1-like_CT"/>
</dbReference>
<dbReference type="PANTHER" id="PTHR32410">
    <property type="entry name" value="CYSTEINE/HISTIDINE-RICH C1 DOMAIN FAMILY PROTEIN"/>
    <property type="match status" value="1"/>
</dbReference>
<proteinExistence type="predicted"/>
<keyword evidence="4" id="KW-0862">Zinc</keyword>
<dbReference type="InterPro" id="IPR013083">
    <property type="entry name" value="Znf_RING/FYVE/PHD"/>
</dbReference>
<evidence type="ECO:0000256" key="3">
    <source>
        <dbReference type="ARBA" id="ARBA00022771"/>
    </source>
</evidence>
<dbReference type="EMBL" id="JAAMPC010000013">
    <property type="protein sequence ID" value="KAG2272624.1"/>
    <property type="molecule type" value="Genomic_DNA"/>
</dbReference>
<keyword evidence="7" id="KW-1185">Reference proteome</keyword>
<evidence type="ECO:0000259" key="5">
    <source>
        <dbReference type="SMART" id="SM00249"/>
    </source>
</evidence>
<dbReference type="Pfam" id="PF03107">
    <property type="entry name" value="C1_2"/>
    <property type="match status" value="6"/>
</dbReference>
<dbReference type="SMART" id="SM00249">
    <property type="entry name" value="PHD"/>
    <property type="match status" value="3"/>
</dbReference>
<organism evidence="6 7">
    <name type="scientific">Brassica carinata</name>
    <name type="common">Ethiopian mustard</name>
    <name type="synonym">Abyssinian cabbage</name>
    <dbReference type="NCBI Taxonomy" id="52824"/>
    <lineage>
        <taxon>Eukaryota</taxon>
        <taxon>Viridiplantae</taxon>
        <taxon>Streptophyta</taxon>
        <taxon>Embryophyta</taxon>
        <taxon>Tracheophyta</taxon>
        <taxon>Spermatophyta</taxon>
        <taxon>Magnoliopsida</taxon>
        <taxon>eudicotyledons</taxon>
        <taxon>Gunneridae</taxon>
        <taxon>Pentapetalae</taxon>
        <taxon>rosids</taxon>
        <taxon>malvids</taxon>
        <taxon>Brassicales</taxon>
        <taxon>Brassicaceae</taxon>
        <taxon>Brassiceae</taxon>
        <taxon>Brassica</taxon>
    </lineage>
</organism>
<accession>A0A8X7UBM4</accession>
<keyword evidence="2" id="KW-0677">Repeat</keyword>
<evidence type="ECO:0000313" key="7">
    <source>
        <dbReference type="Proteomes" id="UP000886595"/>
    </source>
</evidence>
<dbReference type="PANTHER" id="PTHR32410:SF197">
    <property type="entry name" value="DC1 DOMAIN-CONTAINING PROTEIN"/>
    <property type="match status" value="1"/>
</dbReference>
<dbReference type="GO" id="GO:0008270">
    <property type="term" value="F:zinc ion binding"/>
    <property type="evidence" value="ECO:0007669"/>
    <property type="project" value="UniProtKB-KW"/>
</dbReference>
<protein>
    <recommendedName>
        <fullName evidence="5">Zinc finger PHD-type domain-containing protein</fullName>
    </recommendedName>
</protein>
<dbReference type="AlphaFoldDB" id="A0A8X7UBM4"/>
<feature type="domain" description="Zinc finger PHD-type" evidence="5">
    <location>
        <begin position="186"/>
        <end position="247"/>
    </location>
</feature>
<keyword evidence="1" id="KW-0479">Metal-binding</keyword>
<dbReference type="Gene3D" id="3.30.40.10">
    <property type="entry name" value="Zinc/RING finger domain, C3HC4 (zinc finger)"/>
    <property type="match status" value="1"/>
</dbReference>